<dbReference type="EMBL" id="JAAAHW010006325">
    <property type="protein sequence ID" value="KAF9963085.1"/>
    <property type="molecule type" value="Genomic_DNA"/>
</dbReference>
<dbReference type="OrthoDB" id="2436092at2759"/>
<proteinExistence type="predicted"/>
<keyword evidence="1" id="KW-0732">Signal</keyword>
<evidence type="ECO:0000256" key="1">
    <source>
        <dbReference type="SAM" id="SignalP"/>
    </source>
</evidence>
<feature type="signal peptide" evidence="1">
    <location>
        <begin position="1"/>
        <end position="23"/>
    </location>
</feature>
<dbReference type="Proteomes" id="UP000749646">
    <property type="component" value="Unassembled WGS sequence"/>
</dbReference>
<reference evidence="2" key="1">
    <citation type="journal article" date="2020" name="Fungal Divers.">
        <title>Resolving the Mortierellaceae phylogeny through synthesis of multi-gene phylogenetics and phylogenomics.</title>
        <authorList>
            <person name="Vandepol N."/>
            <person name="Liber J."/>
            <person name="Desiro A."/>
            <person name="Na H."/>
            <person name="Kennedy M."/>
            <person name="Barry K."/>
            <person name="Grigoriev I.V."/>
            <person name="Miller A.N."/>
            <person name="O'Donnell K."/>
            <person name="Stajich J.E."/>
            <person name="Bonito G."/>
        </authorList>
    </citation>
    <scope>NUCLEOTIDE SEQUENCE</scope>
    <source>
        <strain evidence="2">MES-2147</strain>
    </source>
</reference>
<comment type="caution">
    <text evidence="2">The sequence shown here is derived from an EMBL/GenBank/DDBJ whole genome shotgun (WGS) entry which is preliminary data.</text>
</comment>
<keyword evidence="3" id="KW-1185">Reference proteome</keyword>
<gene>
    <name evidence="2" type="ORF">BGZ65_006076</name>
</gene>
<sequence>MRFSPLITLVLVTLTSWLFLCYAAPILPSATDLLDSISPESEAKFEIGDTAHAQVQVNDAALRELNPLVKLTFQRAIPKPDVNEVIISLALQELETDGVDFEILESYRGDPTRSNRYRVRYSFKDGNGASHFADSAVFHLSPTQQT</sequence>
<protein>
    <submittedName>
        <fullName evidence="2">Uncharacterized protein</fullName>
    </submittedName>
</protein>
<evidence type="ECO:0000313" key="3">
    <source>
        <dbReference type="Proteomes" id="UP000749646"/>
    </source>
</evidence>
<name>A0A9P6J5P0_9FUNG</name>
<accession>A0A9P6J5P0</accession>
<feature type="chain" id="PRO_5040179581" evidence="1">
    <location>
        <begin position="24"/>
        <end position="146"/>
    </location>
</feature>
<organism evidence="2 3">
    <name type="scientific">Modicella reniformis</name>
    <dbReference type="NCBI Taxonomy" id="1440133"/>
    <lineage>
        <taxon>Eukaryota</taxon>
        <taxon>Fungi</taxon>
        <taxon>Fungi incertae sedis</taxon>
        <taxon>Mucoromycota</taxon>
        <taxon>Mortierellomycotina</taxon>
        <taxon>Mortierellomycetes</taxon>
        <taxon>Mortierellales</taxon>
        <taxon>Mortierellaceae</taxon>
        <taxon>Modicella</taxon>
    </lineage>
</organism>
<evidence type="ECO:0000313" key="2">
    <source>
        <dbReference type="EMBL" id="KAF9963085.1"/>
    </source>
</evidence>
<dbReference type="AlphaFoldDB" id="A0A9P6J5P0"/>